<dbReference type="Gene3D" id="3.40.220.10">
    <property type="entry name" value="Leucine Aminopeptidase, subunit E, domain 1"/>
    <property type="match status" value="1"/>
</dbReference>
<protein>
    <submittedName>
        <fullName evidence="2">TIGR02452 family protein</fullName>
    </submittedName>
</protein>
<dbReference type="OrthoDB" id="9806181at2"/>
<name>A0A1Q2CKR1_9ACTN</name>
<organism evidence="2 3">
    <name type="scientific">Tessaracoccus aquimaris</name>
    <dbReference type="NCBI Taxonomy" id="1332264"/>
    <lineage>
        <taxon>Bacteria</taxon>
        <taxon>Bacillati</taxon>
        <taxon>Actinomycetota</taxon>
        <taxon>Actinomycetes</taxon>
        <taxon>Propionibacteriales</taxon>
        <taxon>Propionibacteriaceae</taxon>
        <taxon>Tessaracoccus</taxon>
    </lineage>
</organism>
<dbReference type="InterPro" id="IPR043472">
    <property type="entry name" value="Macro_dom-like"/>
</dbReference>
<dbReference type="PANTHER" id="PTHR35596">
    <property type="entry name" value="DUF2263 DOMAIN-CONTAINING PROTEIN"/>
    <property type="match status" value="1"/>
</dbReference>
<keyword evidence="3" id="KW-1185">Reference proteome</keyword>
<dbReference type="InterPro" id="IPR012664">
    <property type="entry name" value="CHP02452"/>
</dbReference>
<evidence type="ECO:0000313" key="2">
    <source>
        <dbReference type="EMBL" id="AQP46707.1"/>
    </source>
</evidence>
<dbReference type="STRING" id="1332264.BW730_03355"/>
<dbReference type="RefSeq" id="WP_077685015.1">
    <property type="nucleotide sequence ID" value="NZ_CP019606.1"/>
</dbReference>
<dbReference type="NCBIfam" id="TIGR02452">
    <property type="entry name" value="TIGR02452 family protein"/>
    <property type="match status" value="1"/>
</dbReference>
<feature type="domain" description="Microbial-type PARG catalytic" evidence="1">
    <location>
        <begin position="7"/>
        <end position="155"/>
    </location>
</feature>
<dbReference type="PIRSF" id="PIRSF014899">
    <property type="entry name" value="UCP014899"/>
    <property type="match status" value="1"/>
</dbReference>
<gene>
    <name evidence="2" type="ORF">BW730_03355</name>
</gene>
<dbReference type="EMBL" id="CP019606">
    <property type="protein sequence ID" value="AQP46707.1"/>
    <property type="molecule type" value="Genomic_DNA"/>
</dbReference>
<proteinExistence type="predicted"/>
<reference evidence="3" key="1">
    <citation type="submission" date="2017-02" db="EMBL/GenBank/DDBJ databases">
        <title>Tessaracoccus aquaemaris sp. nov., isolated from the intestine of a Korean rockfish, Sebastes schlegelii, in a marine aquaculture pond.</title>
        <authorList>
            <person name="Tak E.J."/>
            <person name="Bae J.-W."/>
        </authorList>
    </citation>
    <scope>NUCLEOTIDE SEQUENCE [LARGE SCALE GENOMIC DNA]</scope>
    <source>
        <strain evidence="3">NSG39</strain>
    </source>
</reference>
<dbReference type="Proteomes" id="UP000188145">
    <property type="component" value="Chromosome"/>
</dbReference>
<evidence type="ECO:0000313" key="3">
    <source>
        <dbReference type="Proteomes" id="UP000188145"/>
    </source>
</evidence>
<dbReference type="KEGG" id="tes:BW730_03355"/>
<dbReference type="InterPro" id="IPR019261">
    <property type="entry name" value="PARG_cat_microbial"/>
</dbReference>
<dbReference type="SUPFAM" id="SSF52949">
    <property type="entry name" value="Macro domain-like"/>
    <property type="match status" value="1"/>
</dbReference>
<evidence type="ECO:0000259" key="1">
    <source>
        <dbReference type="Pfam" id="PF10021"/>
    </source>
</evidence>
<sequence length="276" mass="29432">MSLKGVATRTIALLEAGTYVAPSGRTVSIRDAQRAAVARTLLFRPGDLAELLTDDPAAPGAAVRGVTVSDESTQAAARRLVEEGASDVVLLNFASARNAGGGFINGAKAQEEDLCRCSGLYPTLMTQDGYYRANRDQDSLLYTDHMIYSPGVVWFATESRGPLLERPFLASVITAPAPNAGQFLAHSQGSEADVDACLLRRAGMVLALARDRGHRNVLLGAWGCGVFRNSPAAVAEAFARWLAAPGFADAFDAVHFAVYGRGDTVEAFRKRFGRRP</sequence>
<dbReference type="PANTHER" id="PTHR35596:SF1">
    <property type="entry name" value="MICROBIAL-TYPE PARG CATALYTIC DOMAIN-CONTAINING PROTEIN"/>
    <property type="match status" value="1"/>
</dbReference>
<dbReference type="AlphaFoldDB" id="A0A1Q2CKR1"/>
<accession>A0A1Q2CKR1</accession>
<dbReference type="Pfam" id="PF10021">
    <property type="entry name" value="PARG_cat_microb"/>
    <property type="match status" value="1"/>
</dbReference>